<protein>
    <recommendedName>
        <fullName evidence="3">Calcineurin-like phosphoesterase domain-containing protein</fullName>
    </recommendedName>
</protein>
<dbReference type="GeneID" id="87832380"/>
<dbReference type="Proteomes" id="UP001302602">
    <property type="component" value="Unassembled WGS sequence"/>
</dbReference>
<organism evidence="1 2">
    <name type="scientific">Parathielavia appendiculata</name>
    <dbReference type="NCBI Taxonomy" id="2587402"/>
    <lineage>
        <taxon>Eukaryota</taxon>
        <taxon>Fungi</taxon>
        <taxon>Dikarya</taxon>
        <taxon>Ascomycota</taxon>
        <taxon>Pezizomycotina</taxon>
        <taxon>Sordariomycetes</taxon>
        <taxon>Sordariomycetidae</taxon>
        <taxon>Sordariales</taxon>
        <taxon>Chaetomiaceae</taxon>
        <taxon>Parathielavia</taxon>
    </lineage>
</organism>
<keyword evidence="2" id="KW-1185">Reference proteome</keyword>
<dbReference type="SUPFAM" id="SSF56300">
    <property type="entry name" value="Metallo-dependent phosphatases"/>
    <property type="match status" value="1"/>
</dbReference>
<dbReference type="InterPro" id="IPR029052">
    <property type="entry name" value="Metallo-depent_PP-like"/>
</dbReference>
<gene>
    <name evidence="1" type="ORF">N657DRAFT_671971</name>
</gene>
<dbReference type="Gene3D" id="3.60.21.10">
    <property type="match status" value="1"/>
</dbReference>
<dbReference type="AlphaFoldDB" id="A0AAN6U041"/>
<comment type="caution">
    <text evidence="1">The sequence shown here is derived from an EMBL/GenBank/DDBJ whole genome shotgun (WGS) entry which is preliminary data.</text>
</comment>
<accession>A0AAN6U041</accession>
<reference evidence="1" key="1">
    <citation type="journal article" date="2023" name="Mol. Phylogenet. Evol.">
        <title>Genome-scale phylogeny and comparative genomics of the fungal order Sordariales.</title>
        <authorList>
            <person name="Hensen N."/>
            <person name="Bonometti L."/>
            <person name="Westerberg I."/>
            <person name="Brannstrom I.O."/>
            <person name="Guillou S."/>
            <person name="Cros-Aarteil S."/>
            <person name="Calhoun S."/>
            <person name="Haridas S."/>
            <person name="Kuo A."/>
            <person name="Mondo S."/>
            <person name="Pangilinan J."/>
            <person name="Riley R."/>
            <person name="LaButti K."/>
            <person name="Andreopoulos B."/>
            <person name="Lipzen A."/>
            <person name="Chen C."/>
            <person name="Yan M."/>
            <person name="Daum C."/>
            <person name="Ng V."/>
            <person name="Clum A."/>
            <person name="Steindorff A."/>
            <person name="Ohm R.A."/>
            <person name="Martin F."/>
            <person name="Silar P."/>
            <person name="Natvig D.O."/>
            <person name="Lalanne C."/>
            <person name="Gautier V."/>
            <person name="Ament-Velasquez S.L."/>
            <person name="Kruys A."/>
            <person name="Hutchinson M.I."/>
            <person name="Powell A.J."/>
            <person name="Barry K."/>
            <person name="Miller A.N."/>
            <person name="Grigoriev I.V."/>
            <person name="Debuchy R."/>
            <person name="Gladieux P."/>
            <person name="Hiltunen Thoren M."/>
            <person name="Johannesson H."/>
        </authorList>
    </citation>
    <scope>NUCLEOTIDE SEQUENCE</scope>
    <source>
        <strain evidence="1">CBS 731.68</strain>
    </source>
</reference>
<dbReference type="RefSeq" id="XP_062647729.1">
    <property type="nucleotide sequence ID" value="XM_062795612.1"/>
</dbReference>
<proteinExistence type="predicted"/>
<evidence type="ECO:0000313" key="2">
    <source>
        <dbReference type="Proteomes" id="UP001302602"/>
    </source>
</evidence>
<evidence type="ECO:0008006" key="3">
    <source>
        <dbReference type="Google" id="ProtNLM"/>
    </source>
</evidence>
<sequence length="158" mass="17778">MIALKRDDFSTNITPNITIRCLVLSYTHADSDWRPDLSSIPVDMAIHCGDLVEESKFSEFLVIAGNHDFTLDEPLFRRKIAVAAAPVVEPDLVKKAFGDCGEAQRLFTDPDTREGACQRRRIDRYASLYTPSPHAETGFQYKRDQVHNFWIGGVSTSS</sequence>
<reference evidence="1" key="2">
    <citation type="submission" date="2023-05" db="EMBL/GenBank/DDBJ databases">
        <authorList>
            <consortium name="Lawrence Berkeley National Laboratory"/>
            <person name="Steindorff A."/>
            <person name="Hensen N."/>
            <person name="Bonometti L."/>
            <person name="Westerberg I."/>
            <person name="Brannstrom I.O."/>
            <person name="Guillou S."/>
            <person name="Cros-Aarteil S."/>
            <person name="Calhoun S."/>
            <person name="Haridas S."/>
            <person name="Kuo A."/>
            <person name="Mondo S."/>
            <person name="Pangilinan J."/>
            <person name="Riley R."/>
            <person name="Labutti K."/>
            <person name="Andreopoulos B."/>
            <person name="Lipzen A."/>
            <person name="Chen C."/>
            <person name="Yanf M."/>
            <person name="Daum C."/>
            <person name="Ng V."/>
            <person name="Clum A."/>
            <person name="Ohm R."/>
            <person name="Martin F."/>
            <person name="Silar P."/>
            <person name="Natvig D."/>
            <person name="Lalanne C."/>
            <person name="Gautier V."/>
            <person name="Ament-Velasquez S.L."/>
            <person name="Kruys A."/>
            <person name="Hutchinson M.I."/>
            <person name="Powell A.J."/>
            <person name="Barry K."/>
            <person name="Miller A.N."/>
            <person name="Grigoriev I.V."/>
            <person name="Debuchy R."/>
            <person name="Gladieux P."/>
            <person name="Thoren M.H."/>
            <person name="Johannesson H."/>
        </authorList>
    </citation>
    <scope>NUCLEOTIDE SEQUENCE</scope>
    <source>
        <strain evidence="1">CBS 731.68</strain>
    </source>
</reference>
<dbReference type="EMBL" id="MU853228">
    <property type="protein sequence ID" value="KAK4123958.1"/>
    <property type="molecule type" value="Genomic_DNA"/>
</dbReference>
<evidence type="ECO:0000313" key="1">
    <source>
        <dbReference type="EMBL" id="KAK4123958.1"/>
    </source>
</evidence>
<name>A0AAN6U041_9PEZI</name>